<feature type="region of interest" description="Disordered" evidence="1">
    <location>
        <begin position="1"/>
        <end position="74"/>
    </location>
</feature>
<dbReference type="Proteomes" id="UP000219994">
    <property type="component" value="Unassembled WGS sequence"/>
</dbReference>
<evidence type="ECO:0000256" key="1">
    <source>
        <dbReference type="SAM" id="MobiDB-lite"/>
    </source>
</evidence>
<name>A0A2A6FP72_9MICO</name>
<feature type="compositionally biased region" description="Acidic residues" evidence="1">
    <location>
        <begin position="1"/>
        <end position="14"/>
    </location>
</feature>
<comment type="caution">
    <text evidence="2">The sequence shown here is derived from an EMBL/GenBank/DDBJ whole genome shotgun (WGS) entry which is preliminary data.</text>
</comment>
<feature type="compositionally biased region" description="Basic and acidic residues" evidence="1">
    <location>
        <begin position="50"/>
        <end position="74"/>
    </location>
</feature>
<evidence type="ECO:0000313" key="3">
    <source>
        <dbReference type="Proteomes" id="UP000219994"/>
    </source>
</evidence>
<evidence type="ECO:0000313" key="2">
    <source>
        <dbReference type="EMBL" id="PDQ34682.1"/>
    </source>
</evidence>
<protein>
    <submittedName>
        <fullName evidence="2">Uncharacterized protein</fullName>
    </submittedName>
</protein>
<accession>A0A2A6FP72</accession>
<dbReference type="AlphaFoldDB" id="A0A2A6FP72"/>
<reference evidence="3" key="1">
    <citation type="submission" date="2017-03" db="EMBL/GenBank/DDBJ databases">
        <authorList>
            <person name="Lund M.B."/>
        </authorList>
    </citation>
    <scope>NUCLEOTIDE SEQUENCE [LARGE SCALE GENOMIC DNA]</scope>
</reference>
<dbReference type="EMBL" id="NAEP01000049">
    <property type="protein sequence ID" value="PDQ34682.1"/>
    <property type="molecule type" value="Genomic_DNA"/>
</dbReference>
<sequence>MVPDDGSPEGDSPDVDSSAARPRQRIVKTSGGRRASLTTAPGADGSSQFGRDEQPEARRAGEDDRILRERPPHW</sequence>
<proteinExistence type="predicted"/>
<gene>
    <name evidence="2" type="ORF">B5766_10185</name>
</gene>
<organism evidence="2 3">
    <name type="scientific">Candidatus Lumbricidiphila eiseniae</name>
    <dbReference type="NCBI Taxonomy" id="1969409"/>
    <lineage>
        <taxon>Bacteria</taxon>
        <taxon>Bacillati</taxon>
        <taxon>Actinomycetota</taxon>
        <taxon>Actinomycetes</taxon>
        <taxon>Micrococcales</taxon>
        <taxon>Microbacteriaceae</taxon>
        <taxon>Candidatus Lumbricidiphila</taxon>
    </lineage>
</organism>